<gene>
    <name evidence="2" type="ORF">Pmani_018203</name>
</gene>
<feature type="domain" description="Integrase catalytic" evidence="1">
    <location>
        <begin position="29"/>
        <end position="144"/>
    </location>
</feature>
<dbReference type="Gene3D" id="3.30.420.10">
    <property type="entry name" value="Ribonuclease H-like superfamily/Ribonuclease H"/>
    <property type="match status" value="1"/>
</dbReference>
<dbReference type="InterPro" id="IPR001584">
    <property type="entry name" value="Integrase_cat-core"/>
</dbReference>
<dbReference type="InterPro" id="IPR036397">
    <property type="entry name" value="RNaseH_sf"/>
</dbReference>
<dbReference type="PANTHER" id="PTHR37984">
    <property type="entry name" value="PROTEIN CBG26694"/>
    <property type="match status" value="1"/>
</dbReference>
<dbReference type="PROSITE" id="PS50994">
    <property type="entry name" value="INTEGRASE"/>
    <property type="match status" value="1"/>
</dbReference>
<accession>A0AAE1PN67</accession>
<dbReference type="PANTHER" id="PTHR37984:SF8">
    <property type="entry name" value="CCHC-TYPE DOMAIN-CONTAINING PROTEIN"/>
    <property type="match status" value="1"/>
</dbReference>
<dbReference type="FunFam" id="3.30.420.10:FF:000063">
    <property type="entry name" value="Retrovirus-related Pol polyprotein from transposon 297-like Protein"/>
    <property type="match status" value="1"/>
</dbReference>
<dbReference type="Proteomes" id="UP001292094">
    <property type="component" value="Unassembled WGS sequence"/>
</dbReference>
<reference evidence="2" key="1">
    <citation type="submission" date="2023-11" db="EMBL/GenBank/DDBJ databases">
        <title>Genome assemblies of two species of porcelain crab, Petrolisthes cinctipes and Petrolisthes manimaculis (Anomura: Porcellanidae).</title>
        <authorList>
            <person name="Angst P."/>
        </authorList>
    </citation>
    <scope>NUCLEOTIDE SEQUENCE</scope>
    <source>
        <strain evidence="2">PB745_02</strain>
        <tissue evidence="2">Gill</tissue>
    </source>
</reference>
<sequence>MNQQVTDLVKGCSICAAVQPSQQREPLLPHEIPKTLWTKVGMDFFEFRGRHYLIMTDYSTNWFEVSDMSRITTHALIDQCHFQFGRHGIPLTVVADSGTQFRSAEFTRFARGWNFEVVVSSPHYHQSNGKAENGVKTVKCMLQKCHLDNKDPMLAILEWRNTTSEKTGFSPA</sequence>
<evidence type="ECO:0000313" key="2">
    <source>
        <dbReference type="EMBL" id="KAK4310212.1"/>
    </source>
</evidence>
<evidence type="ECO:0000313" key="3">
    <source>
        <dbReference type="Proteomes" id="UP001292094"/>
    </source>
</evidence>
<name>A0AAE1PN67_9EUCA</name>
<evidence type="ECO:0000259" key="1">
    <source>
        <dbReference type="PROSITE" id="PS50994"/>
    </source>
</evidence>
<protein>
    <recommendedName>
        <fullName evidence="1">Integrase catalytic domain-containing protein</fullName>
    </recommendedName>
</protein>
<dbReference type="InterPro" id="IPR050951">
    <property type="entry name" value="Retrovirus_Pol_polyprotein"/>
</dbReference>
<dbReference type="InterPro" id="IPR012337">
    <property type="entry name" value="RNaseH-like_sf"/>
</dbReference>
<dbReference type="GO" id="GO:0015074">
    <property type="term" value="P:DNA integration"/>
    <property type="evidence" value="ECO:0007669"/>
    <property type="project" value="InterPro"/>
</dbReference>
<proteinExistence type="predicted"/>
<dbReference type="GO" id="GO:0003676">
    <property type="term" value="F:nucleic acid binding"/>
    <property type="evidence" value="ECO:0007669"/>
    <property type="project" value="InterPro"/>
</dbReference>
<organism evidence="2 3">
    <name type="scientific">Petrolisthes manimaculis</name>
    <dbReference type="NCBI Taxonomy" id="1843537"/>
    <lineage>
        <taxon>Eukaryota</taxon>
        <taxon>Metazoa</taxon>
        <taxon>Ecdysozoa</taxon>
        <taxon>Arthropoda</taxon>
        <taxon>Crustacea</taxon>
        <taxon>Multicrustacea</taxon>
        <taxon>Malacostraca</taxon>
        <taxon>Eumalacostraca</taxon>
        <taxon>Eucarida</taxon>
        <taxon>Decapoda</taxon>
        <taxon>Pleocyemata</taxon>
        <taxon>Anomura</taxon>
        <taxon>Galatheoidea</taxon>
        <taxon>Porcellanidae</taxon>
        <taxon>Petrolisthes</taxon>
    </lineage>
</organism>
<dbReference type="AlphaFoldDB" id="A0AAE1PN67"/>
<dbReference type="SUPFAM" id="SSF53098">
    <property type="entry name" value="Ribonuclease H-like"/>
    <property type="match status" value="1"/>
</dbReference>
<keyword evidence="3" id="KW-1185">Reference proteome</keyword>
<comment type="caution">
    <text evidence="2">The sequence shown here is derived from an EMBL/GenBank/DDBJ whole genome shotgun (WGS) entry which is preliminary data.</text>
</comment>
<dbReference type="EMBL" id="JAWZYT010001661">
    <property type="protein sequence ID" value="KAK4310212.1"/>
    <property type="molecule type" value="Genomic_DNA"/>
</dbReference>